<comment type="catalytic activity">
    <reaction evidence="1">
        <text>Random endo-hydrolysis of N-acetyl-beta-D-glucosaminide (1-&gt;4)-beta-linkages in chitin and chitodextrins.</text>
        <dbReference type="EC" id="3.2.1.14"/>
    </reaction>
</comment>
<evidence type="ECO:0000259" key="10">
    <source>
        <dbReference type="PROSITE" id="PS51910"/>
    </source>
</evidence>
<dbReference type="RefSeq" id="XP_037157375.1">
    <property type="nucleotide sequence ID" value="XM_037295374.1"/>
</dbReference>
<accession>A0A8H6FKE6</accession>
<dbReference type="SMART" id="SM00636">
    <property type="entry name" value="Glyco_18"/>
    <property type="match status" value="1"/>
</dbReference>
<dbReference type="Pfam" id="PF00704">
    <property type="entry name" value="Glyco_hydro_18"/>
    <property type="match status" value="1"/>
</dbReference>
<keyword evidence="6" id="KW-0119">Carbohydrate metabolism</keyword>
<evidence type="ECO:0000256" key="9">
    <source>
        <dbReference type="RuleBase" id="RU000489"/>
    </source>
</evidence>
<evidence type="ECO:0000256" key="7">
    <source>
        <dbReference type="ARBA" id="ARBA00023295"/>
    </source>
</evidence>
<gene>
    <name evidence="11" type="ORF">HO133_004457</name>
</gene>
<dbReference type="InterPro" id="IPR017853">
    <property type="entry name" value="GH"/>
</dbReference>
<feature type="domain" description="GH18" evidence="10">
    <location>
        <begin position="41"/>
        <end position="412"/>
    </location>
</feature>
<dbReference type="PANTHER" id="PTHR11177">
    <property type="entry name" value="CHITINASE"/>
    <property type="match status" value="1"/>
</dbReference>
<dbReference type="Gene3D" id="3.20.20.80">
    <property type="entry name" value="Glycosidases"/>
    <property type="match status" value="1"/>
</dbReference>
<dbReference type="Proteomes" id="UP000593566">
    <property type="component" value="Unassembled WGS sequence"/>
</dbReference>
<comment type="similarity">
    <text evidence="2">Belongs to the glycosyl hydrolase 18 family. Chitinase class V subfamily.</text>
</comment>
<evidence type="ECO:0000256" key="3">
    <source>
        <dbReference type="ARBA" id="ARBA00012729"/>
    </source>
</evidence>
<sequence>MASSQGKPKPGWRAHSLNPFKTRSQVQLEPVPVEKISQSLPINAVYYPNWRVYKGFPPSSLNLKYVTHLFYAFAWWAFSSCSIGEKSGSFVCMQFSKLLLWSILTQLQFSDEYADSEIDINGDGSVKGCLNDLRSLKKRYPNIKTVLSVGGGGEGSAPFPAVASNGIVRSSFAQSARQMVDAFGFDGVDIDWEHPSDPKQGQHYVQLLAALRKELPAPSYILTSALPAGEWALRNIDLGKASSHLDLINLMTYDFSGPWTNLCGHHAQLYSPKNPHNEAARVSCSSAVAYAQSRGVQARKILLGVPAYGRSFLGASKPGDRFTGHAGEEGSFEYKDLPRPGAVVNLDKEVGAVYCVGGDGGFVSYDDVDTVQMKATFALKEGLGGLFFWTGTGDTQDSTSLVEASYRSLYPQHSNGV</sequence>
<dbReference type="GeneID" id="59332865"/>
<proteinExistence type="inferred from homology"/>
<dbReference type="GO" id="GO:0000272">
    <property type="term" value="P:polysaccharide catabolic process"/>
    <property type="evidence" value="ECO:0007669"/>
    <property type="project" value="UniProtKB-KW"/>
</dbReference>
<dbReference type="InterPro" id="IPR001579">
    <property type="entry name" value="Glyco_hydro_18_chit_AS"/>
</dbReference>
<evidence type="ECO:0000256" key="4">
    <source>
        <dbReference type="ARBA" id="ARBA00022801"/>
    </source>
</evidence>
<dbReference type="PROSITE" id="PS01095">
    <property type="entry name" value="GH18_1"/>
    <property type="match status" value="1"/>
</dbReference>
<keyword evidence="8" id="KW-0624">Polysaccharide degradation</keyword>
<dbReference type="EC" id="3.2.1.14" evidence="3"/>
<keyword evidence="7 9" id="KW-0326">Glycosidase</keyword>
<dbReference type="Gene3D" id="3.10.50.10">
    <property type="match status" value="1"/>
</dbReference>
<comment type="caution">
    <text evidence="11">The sequence shown here is derived from an EMBL/GenBank/DDBJ whole genome shotgun (WGS) entry which is preliminary data.</text>
</comment>
<dbReference type="InterPro" id="IPR050314">
    <property type="entry name" value="Glycosyl_Hydrlase_18"/>
</dbReference>
<dbReference type="PANTHER" id="PTHR11177:SF228">
    <property type="entry name" value="CHITINASE"/>
    <property type="match status" value="1"/>
</dbReference>
<evidence type="ECO:0000256" key="1">
    <source>
        <dbReference type="ARBA" id="ARBA00000822"/>
    </source>
</evidence>
<dbReference type="InterPro" id="IPR029070">
    <property type="entry name" value="Chitinase_insertion_sf"/>
</dbReference>
<evidence type="ECO:0000313" key="12">
    <source>
        <dbReference type="Proteomes" id="UP000593566"/>
    </source>
</evidence>
<keyword evidence="12" id="KW-1185">Reference proteome</keyword>
<dbReference type="EMBL" id="JACCJB010000002">
    <property type="protein sequence ID" value="KAF6230118.1"/>
    <property type="molecule type" value="Genomic_DNA"/>
</dbReference>
<dbReference type="GO" id="GO:0008061">
    <property type="term" value="F:chitin binding"/>
    <property type="evidence" value="ECO:0007669"/>
    <property type="project" value="InterPro"/>
</dbReference>
<dbReference type="InterPro" id="IPR001223">
    <property type="entry name" value="Glyco_hydro18_cat"/>
</dbReference>
<dbReference type="GO" id="GO:0005576">
    <property type="term" value="C:extracellular region"/>
    <property type="evidence" value="ECO:0007669"/>
    <property type="project" value="TreeGrafter"/>
</dbReference>
<name>A0A8H6FKE6_9LECA</name>
<organism evidence="11 12">
    <name type="scientific">Letharia lupina</name>
    <dbReference type="NCBI Taxonomy" id="560253"/>
    <lineage>
        <taxon>Eukaryota</taxon>
        <taxon>Fungi</taxon>
        <taxon>Dikarya</taxon>
        <taxon>Ascomycota</taxon>
        <taxon>Pezizomycotina</taxon>
        <taxon>Lecanoromycetes</taxon>
        <taxon>OSLEUM clade</taxon>
        <taxon>Lecanoromycetidae</taxon>
        <taxon>Lecanorales</taxon>
        <taxon>Lecanorineae</taxon>
        <taxon>Parmeliaceae</taxon>
        <taxon>Letharia</taxon>
    </lineage>
</organism>
<dbReference type="SUPFAM" id="SSF51445">
    <property type="entry name" value="(Trans)glycosidases"/>
    <property type="match status" value="1"/>
</dbReference>
<dbReference type="SUPFAM" id="SSF54556">
    <property type="entry name" value="Chitinase insertion domain"/>
    <property type="match status" value="1"/>
</dbReference>
<keyword evidence="4 9" id="KW-0378">Hydrolase</keyword>
<dbReference type="GO" id="GO:0006032">
    <property type="term" value="P:chitin catabolic process"/>
    <property type="evidence" value="ECO:0007669"/>
    <property type="project" value="UniProtKB-KW"/>
</dbReference>
<dbReference type="GO" id="GO:0008843">
    <property type="term" value="F:endochitinase activity"/>
    <property type="evidence" value="ECO:0007669"/>
    <property type="project" value="UniProtKB-EC"/>
</dbReference>
<evidence type="ECO:0000256" key="6">
    <source>
        <dbReference type="ARBA" id="ARBA00023277"/>
    </source>
</evidence>
<evidence type="ECO:0000256" key="8">
    <source>
        <dbReference type="ARBA" id="ARBA00023326"/>
    </source>
</evidence>
<evidence type="ECO:0000256" key="5">
    <source>
        <dbReference type="ARBA" id="ARBA00023024"/>
    </source>
</evidence>
<dbReference type="InterPro" id="IPR011583">
    <property type="entry name" value="Chitinase_II/V-like_cat"/>
</dbReference>
<protein>
    <recommendedName>
        <fullName evidence="3">chitinase</fullName>
        <ecNumber evidence="3">3.2.1.14</ecNumber>
    </recommendedName>
</protein>
<keyword evidence="5" id="KW-0146">Chitin degradation</keyword>
<reference evidence="11 12" key="1">
    <citation type="journal article" date="2020" name="Genomics">
        <title>Complete, high-quality genomes from long-read metagenomic sequencing of two wolf lichen thalli reveals enigmatic genome architecture.</title>
        <authorList>
            <person name="McKenzie S.K."/>
            <person name="Walston R.F."/>
            <person name="Allen J.L."/>
        </authorList>
    </citation>
    <scope>NUCLEOTIDE SEQUENCE [LARGE SCALE GENOMIC DNA]</scope>
    <source>
        <strain evidence="11">WasteWater1</strain>
    </source>
</reference>
<dbReference type="PROSITE" id="PS51910">
    <property type="entry name" value="GH18_2"/>
    <property type="match status" value="1"/>
</dbReference>
<evidence type="ECO:0000313" key="11">
    <source>
        <dbReference type="EMBL" id="KAF6230118.1"/>
    </source>
</evidence>
<evidence type="ECO:0000256" key="2">
    <source>
        <dbReference type="ARBA" id="ARBA00008682"/>
    </source>
</evidence>
<dbReference type="AlphaFoldDB" id="A0A8H6FKE6"/>